<evidence type="ECO:0000313" key="2">
    <source>
        <dbReference type="EMBL" id="SDZ90904.1"/>
    </source>
</evidence>
<evidence type="ECO:0000313" key="3">
    <source>
        <dbReference type="Proteomes" id="UP000183253"/>
    </source>
</evidence>
<dbReference type="AlphaFoldDB" id="A0A1H3WX10"/>
<dbReference type="RefSeq" id="WP_010258481.1">
    <property type="nucleotide sequence ID" value="NZ_CAEG01000001.1"/>
</dbReference>
<evidence type="ECO:0008006" key="4">
    <source>
        <dbReference type="Google" id="ProtNLM"/>
    </source>
</evidence>
<dbReference type="InterPro" id="IPR046070">
    <property type="entry name" value="DUF6029"/>
</dbReference>
<dbReference type="Proteomes" id="UP000183253">
    <property type="component" value="Unassembled WGS sequence"/>
</dbReference>
<protein>
    <recommendedName>
        <fullName evidence="4">DUF5723 domain-containing protein</fullName>
    </recommendedName>
</protein>
<sequence length="541" mass="60725">MIRKNPRLLTLALATLVAGTAAAQEPQKGYLTGSFETNTIYYRDDAKTNATAPDDHFGSNNFLKLDYYRGKLAVGVQMEAYLPVLQSFPTELAGTKLTNYYVTWQDDAFSVTAGTFYDQFGSGLLFRSWEDRMLGMNNALMGARFIYNYKNIVAFKAIWGLPRLGMEFSETQVRGADLSFSLAELLKWNNTSLSLEGSVLSRYEKIPQDLIDEGGKPNSEGYSGRIYFERSGFSLKAEYVDAGKKYAIDPEVSQDGDIYLQKTGSAQLLELGYNRNGLGISLSGRRLEWMRSEITSNGNLKSSSANLLNYIPAMCTQYTYMLTNLHPYTAQIGDAVYNNSGEIGGQADIFYNFKRGSALGGKRGLKIHANFSTYYTLHKEGTAKAGKLLYRDISIDIEKQFTRKFKAVLLYSMQEENPSYGRKSATRLQNVFVADLQYKFTPKFSTRLELQYLTTHEDEKDWMAALLEINFAPSWSIYGSDMYNNGGSKIHYFNAGVSYARSRTRIALSYGRNREGLLCSGGVCRLTRAYTGANLQITTSF</sequence>
<gene>
    <name evidence="2" type="ORF">SAMN05444145_1018</name>
</gene>
<reference evidence="2 3" key="1">
    <citation type="submission" date="2016-10" db="EMBL/GenBank/DDBJ databases">
        <authorList>
            <person name="de Groot N.N."/>
        </authorList>
    </citation>
    <scope>NUCLEOTIDE SEQUENCE [LARGE SCALE GENOMIC DNA]</scope>
    <source>
        <strain evidence="2 3">DSM 25383</strain>
    </source>
</reference>
<evidence type="ECO:0000256" key="1">
    <source>
        <dbReference type="SAM" id="SignalP"/>
    </source>
</evidence>
<keyword evidence="1" id="KW-0732">Signal</keyword>
<dbReference type="EMBL" id="FNRI01000001">
    <property type="protein sequence ID" value="SDZ90904.1"/>
    <property type="molecule type" value="Genomic_DNA"/>
</dbReference>
<accession>A0A1H3WX10</accession>
<keyword evidence="3" id="KW-1185">Reference proteome</keyword>
<feature type="chain" id="PRO_5010201745" description="DUF5723 domain-containing protein" evidence="1">
    <location>
        <begin position="24"/>
        <end position="541"/>
    </location>
</feature>
<name>A0A1H3WX10_9BACT</name>
<organism evidence="2 3">
    <name type="scientific">Alistipes timonensis JC136</name>
    <dbReference type="NCBI Taxonomy" id="1033731"/>
    <lineage>
        <taxon>Bacteria</taxon>
        <taxon>Pseudomonadati</taxon>
        <taxon>Bacteroidota</taxon>
        <taxon>Bacteroidia</taxon>
        <taxon>Bacteroidales</taxon>
        <taxon>Rikenellaceae</taxon>
        <taxon>Alistipes</taxon>
    </lineage>
</organism>
<proteinExistence type="predicted"/>
<dbReference type="Pfam" id="PF19494">
    <property type="entry name" value="DUF6029"/>
    <property type="match status" value="1"/>
</dbReference>
<dbReference type="STRING" id="1033731.SAMN05444145_1018"/>
<feature type="signal peptide" evidence="1">
    <location>
        <begin position="1"/>
        <end position="23"/>
    </location>
</feature>